<dbReference type="EMBL" id="JANEYG010000463">
    <property type="protein sequence ID" value="KAJ8909629.1"/>
    <property type="molecule type" value="Genomic_DNA"/>
</dbReference>
<organism evidence="3 4">
    <name type="scientific">Exocentrus adspersus</name>
    <dbReference type="NCBI Taxonomy" id="1586481"/>
    <lineage>
        <taxon>Eukaryota</taxon>
        <taxon>Metazoa</taxon>
        <taxon>Ecdysozoa</taxon>
        <taxon>Arthropoda</taxon>
        <taxon>Hexapoda</taxon>
        <taxon>Insecta</taxon>
        <taxon>Pterygota</taxon>
        <taxon>Neoptera</taxon>
        <taxon>Endopterygota</taxon>
        <taxon>Coleoptera</taxon>
        <taxon>Polyphaga</taxon>
        <taxon>Cucujiformia</taxon>
        <taxon>Chrysomeloidea</taxon>
        <taxon>Cerambycidae</taxon>
        <taxon>Lamiinae</taxon>
        <taxon>Acanthocinini</taxon>
        <taxon>Exocentrus</taxon>
    </lineage>
</organism>
<dbReference type="Proteomes" id="UP001159042">
    <property type="component" value="Unassembled WGS sequence"/>
</dbReference>
<evidence type="ECO:0000313" key="4">
    <source>
        <dbReference type="Proteomes" id="UP001159042"/>
    </source>
</evidence>
<proteinExistence type="predicted"/>
<keyword evidence="4" id="KW-1185">Reference proteome</keyword>
<dbReference type="Gene3D" id="3.90.320.10">
    <property type="match status" value="1"/>
</dbReference>
<dbReference type="GO" id="GO:0006281">
    <property type="term" value="P:DNA repair"/>
    <property type="evidence" value="ECO:0007669"/>
    <property type="project" value="UniProtKB-ARBA"/>
</dbReference>
<sequence>MKYFWPKKFSNKFVEHGIEQEENARKTYENVFNVKVYKGGLLISPAHPWLGYSADGRQSTISDILKECKFLRELHQELIENDFERRNIFCQWAQNQIAENEDFLNLYCLRMNAHSTEMILLTGIIIIIMTPKIQCCGVQSDHNEILTNRIESIIDSRVKHVLEKISDQFKELQHDVADVKKQVYKYPNVRLDREKTYASDLKQYSDVSNKKVRNVDNSDNVLSLPPRNPQFYQSDETKSHQSRTGTIPKRREMETSNKSKPSGSRLPLPPNERREQHRAPSAVQNIGRVSITGSSTEVGDVEEFKAADR</sequence>
<feature type="domain" description="YqaJ viral recombinase" evidence="2">
    <location>
        <begin position="8"/>
        <end position="73"/>
    </location>
</feature>
<gene>
    <name evidence="3" type="ORF">NQ315_007337</name>
</gene>
<evidence type="ECO:0000256" key="1">
    <source>
        <dbReference type="SAM" id="MobiDB-lite"/>
    </source>
</evidence>
<accession>A0AAV8V671</accession>
<dbReference type="InterPro" id="IPR011335">
    <property type="entry name" value="Restrct_endonuc-II-like"/>
</dbReference>
<protein>
    <recommendedName>
        <fullName evidence="2">YqaJ viral recombinase domain-containing protein</fullName>
    </recommendedName>
</protein>
<dbReference type="InterPro" id="IPR019080">
    <property type="entry name" value="YqaJ_viral_recombinase"/>
</dbReference>
<dbReference type="SUPFAM" id="SSF52980">
    <property type="entry name" value="Restriction endonuclease-like"/>
    <property type="match status" value="1"/>
</dbReference>
<reference evidence="3 4" key="1">
    <citation type="journal article" date="2023" name="Insect Mol. Biol.">
        <title>Genome sequencing provides insights into the evolution of gene families encoding plant cell wall-degrading enzymes in longhorned beetles.</title>
        <authorList>
            <person name="Shin N.R."/>
            <person name="Okamura Y."/>
            <person name="Kirsch R."/>
            <person name="Pauchet Y."/>
        </authorList>
    </citation>
    <scope>NUCLEOTIDE SEQUENCE [LARGE SCALE GENOMIC DNA]</scope>
    <source>
        <strain evidence="3">EAD_L_NR</strain>
    </source>
</reference>
<comment type="caution">
    <text evidence="3">The sequence shown here is derived from an EMBL/GenBank/DDBJ whole genome shotgun (WGS) entry which is preliminary data.</text>
</comment>
<evidence type="ECO:0000259" key="2">
    <source>
        <dbReference type="Pfam" id="PF09588"/>
    </source>
</evidence>
<dbReference type="AlphaFoldDB" id="A0AAV8V671"/>
<name>A0AAV8V671_9CUCU</name>
<evidence type="ECO:0000313" key="3">
    <source>
        <dbReference type="EMBL" id="KAJ8909629.1"/>
    </source>
</evidence>
<dbReference type="InterPro" id="IPR011604">
    <property type="entry name" value="PDDEXK-like_dom_sf"/>
</dbReference>
<feature type="region of interest" description="Disordered" evidence="1">
    <location>
        <begin position="209"/>
        <end position="309"/>
    </location>
</feature>
<dbReference type="Pfam" id="PF09588">
    <property type="entry name" value="YqaJ"/>
    <property type="match status" value="1"/>
</dbReference>